<feature type="domain" description="Sigma-54 factor interaction" evidence="7">
    <location>
        <begin position="326"/>
        <end position="553"/>
    </location>
</feature>
<dbReference type="EMBL" id="SMBX01000001">
    <property type="protein sequence ID" value="TCV03084.1"/>
    <property type="molecule type" value="Genomic_DNA"/>
</dbReference>
<dbReference type="InterPro" id="IPR029016">
    <property type="entry name" value="GAF-like_dom_sf"/>
</dbReference>
<evidence type="ECO:0000256" key="3">
    <source>
        <dbReference type="ARBA" id="ARBA00023015"/>
    </source>
</evidence>
<accession>A0A4R3VH48</accession>
<evidence type="ECO:0000256" key="6">
    <source>
        <dbReference type="SAM" id="MobiDB-lite"/>
    </source>
</evidence>
<dbReference type="Pfam" id="PF01590">
    <property type="entry name" value="GAF"/>
    <property type="match status" value="1"/>
</dbReference>
<keyword evidence="2" id="KW-0067">ATP-binding</keyword>
<dbReference type="Proteomes" id="UP000294692">
    <property type="component" value="Unassembled WGS sequence"/>
</dbReference>
<keyword evidence="1" id="KW-0547">Nucleotide-binding</keyword>
<dbReference type="Gene3D" id="1.10.8.60">
    <property type="match status" value="1"/>
</dbReference>
<evidence type="ECO:0000313" key="9">
    <source>
        <dbReference type="Proteomes" id="UP000294692"/>
    </source>
</evidence>
<comment type="caution">
    <text evidence="8">The sequence shown here is derived from an EMBL/GenBank/DDBJ whole genome shotgun (WGS) entry which is preliminary data.</text>
</comment>
<dbReference type="Pfam" id="PF00158">
    <property type="entry name" value="Sigma54_activat"/>
    <property type="match status" value="1"/>
</dbReference>
<dbReference type="GO" id="GO:0005524">
    <property type="term" value="F:ATP binding"/>
    <property type="evidence" value="ECO:0007669"/>
    <property type="project" value="UniProtKB-KW"/>
</dbReference>
<evidence type="ECO:0000259" key="7">
    <source>
        <dbReference type="PROSITE" id="PS50045"/>
    </source>
</evidence>
<dbReference type="Gene3D" id="3.40.50.300">
    <property type="entry name" value="P-loop containing nucleotide triphosphate hydrolases"/>
    <property type="match status" value="1"/>
</dbReference>
<dbReference type="InterPro" id="IPR027417">
    <property type="entry name" value="P-loop_NTPase"/>
</dbReference>
<dbReference type="RefSeq" id="WP_132473216.1">
    <property type="nucleotide sequence ID" value="NZ_JBHRVM010000001.1"/>
</dbReference>
<gene>
    <name evidence="8" type="ORF">EV686_101546</name>
</gene>
<dbReference type="OrthoDB" id="9761705at2"/>
<dbReference type="PROSITE" id="PS50045">
    <property type="entry name" value="SIGMA54_INTERACT_4"/>
    <property type="match status" value="1"/>
</dbReference>
<keyword evidence="4" id="KW-0238">DNA-binding</keyword>
<feature type="region of interest" description="Disordered" evidence="6">
    <location>
        <begin position="288"/>
        <end position="327"/>
    </location>
</feature>
<dbReference type="PRINTS" id="PR01590">
    <property type="entry name" value="HTHFIS"/>
</dbReference>
<keyword evidence="5" id="KW-0804">Transcription</keyword>
<dbReference type="Pfam" id="PF25601">
    <property type="entry name" value="AAA_lid_14"/>
    <property type="match status" value="1"/>
</dbReference>
<dbReference type="InterPro" id="IPR009057">
    <property type="entry name" value="Homeodomain-like_sf"/>
</dbReference>
<dbReference type="InterPro" id="IPR058031">
    <property type="entry name" value="AAA_lid_NorR"/>
</dbReference>
<name>A0A4R3VH48_9BURK</name>
<dbReference type="InterPro" id="IPR002197">
    <property type="entry name" value="HTH_Fis"/>
</dbReference>
<dbReference type="InterPro" id="IPR003018">
    <property type="entry name" value="GAF"/>
</dbReference>
<dbReference type="InterPro" id="IPR002078">
    <property type="entry name" value="Sigma_54_int"/>
</dbReference>
<organism evidence="8 9">
    <name type="scientific">Paracandidimonas soli</name>
    <dbReference type="NCBI Taxonomy" id="1917182"/>
    <lineage>
        <taxon>Bacteria</taxon>
        <taxon>Pseudomonadati</taxon>
        <taxon>Pseudomonadota</taxon>
        <taxon>Betaproteobacteria</taxon>
        <taxon>Burkholderiales</taxon>
        <taxon>Alcaligenaceae</taxon>
        <taxon>Paracandidimonas</taxon>
    </lineage>
</organism>
<evidence type="ECO:0000313" key="8">
    <source>
        <dbReference type="EMBL" id="TCV03084.1"/>
    </source>
</evidence>
<dbReference type="AlphaFoldDB" id="A0A4R3VH48"/>
<evidence type="ECO:0000256" key="1">
    <source>
        <dbReference type="ARBA" id="ARBA00022741"/>
    </source>
</evidence>
<protein>
    <submittedName>
        <fullName evidence="8">Transcriptional regulator of acetoin/glycerol metabolism</fullName>
    </submittedName>
</protein>
<dbReference type="PANTHER" id="PTHR32071:SF77">
    <property type="entry name" value="TRANSCRIPTIONAL REGULATORY PROTEIN"/>
    <property type="match status" value="1"/>
</dbReference>
<dbReference type="InterPro" id="IPR003593">
    <property type="entry name" value="AAA+_ATPase"/>
</dbReference>
<dbReference type="GO" id="GO:0043565">
    <property type="term" value="F:sequence-specific DNA binding"/>
    <property type="evidence" value="ECO:0007669"/>
    <property type="project" value="InterPro"/>
</dbReference>
<dbReference type="FunFam" id="3.40.50.300:FF:000006">
    <property type="entry name" value="DNA-binding transcriptional regulator NtrC"/>
    <property type="match status" value="1"/>
</dbReference>
<feature type="region of interest" description="Disordered" evidence="6">
    <location>
        <begin position="572"/>
        <end position="595"/>
    </location>
</feature>
<reference evidence="8 9" key="1">
    <citation type="submission" date="2019-03" db="EMBL/GenBank/DDBJ databases">
        <title>Genomic Encyclopedia of Type Strains, Phase IV (KMG-IV): sequencing the most valuable type-strain genomes for metagenomic binning, comparative biology and taxonomic classification.</title>
        <authorList>
            <person name="Goeker M."/>
        </authorList>
    </citation>
    <scope>NUCLEOTIDE SEQUENCE [LARGE SCALE GENOMIC DNA]</scope>
    <source>
        <strain evidence="8 9">DSM 100048</strain>
    </source>
</reference>
<dbReference type="SMART" id="SM00382">
    <property type="entry name" value="AAA"/>
    <property type="match status" value="1"/>
</dbReference>
<evidence type="ECO:0000256" key="2">
    <source>
        <dbReference type="ARBA" id="ARBA00022840"/>
    </source>
</evidence>
<dbReference type="SUPFAM" id="SSF46689">
    <property type="entry name" value="Homeodomain-like"/>
    <property type="match status" value="1"/>
</dbReference>
<sequence length="633" mass="68739">MESVQSQRISGDPNAIHAPYLIQRSWERCARQSGDLHTDPIMLSGGDLKERLVRHTALLQAARPEIEILAGMVASTDGIVLLTDDNGVILQSLGDTGFLQRAEQVALRPGVSWAEDHRGTNAIGTALIEGTSVRVHGGEHFLQRNRILSCHGAPVRSPQGDILGVLDISCDAGKLHAYALKLAAMFARQITNRMLDQAGRGYDTLVFHRQASSLDSIERAQLLLNDGHIVGANDAAIAMLGATWQHLLNQPLDAWMHADWRQAGNLPVSIDTSTGAAVVARLHRKSAPSIAAPARPDASEASGKRADALHTPPATHGPDAQAPAMLPEPAPELRGEFERTLKAFDGGLAVLIQGPTGSGKEVYARRLHARCARSGKPFVAINCGALPESLIEAELFGYAPGAYTGANRHGSLGRLREAHGGVLFLDEIGDMPLPLQTRLLRVLQEREIRPLGSDKAVAVDFLLISATNQDLDSLLRQGQFRSDLFYRLQDQRVQLQPLAMRQDLPGFLCTEFNRLGALEKSLTLSDDACRSLAAYAWPGNYRELQSVLRALVIHSAAGSLLQVSDLPEHLQAPHASGATGETPAMRGSHTSLRDIDEQHIRRTLHRSNGNISETARLLGIHRSTLHRRLKRLS</sequence>
<dbReference type="Gene3D" id="1.10.10.60">
    <property type="entry name" value="Homeodomain-like"/>
    <property type="match status" value="1"/>
</dbReference>
<dbReference type="PANTHER" id="PTHR32071">
    <property type="entry name" value="TRANSCRIPTIONAL REGULATORY PROTEIN"/>
    <property type="match status" value="1"/>
</dbReference>
<keyword evidence="3" id="KW-0805">Transcription regulation</keyword>
<dbReference type="GO" id="GO:0006355">
    <property type="term" value="P:regulation of DNA-templated transcription"/>
    <property type="evidence" value="ECO:0007669"/>
    <property type="project" value="InterPro"/>
</dbReference>
<dbReference type="Gene3D" id="3.30.450.40">
    <property type="match status" value="1"/>
</dbReference>
<dbReference type="SUPFAM" id="SSF52540">
    <property type="entry name" value="P-loop containing nucleoside triphosphate hydrolases"/>
    <property type="match status" value="1"/>
</dbReference>
<dbReference type="CDD" id="cd00009">
    <property type="entry name" value="AAA"/>
    <property type="match status" value="1"/>
</dbReference>
<evidence type="ECO:0000256" key="5">
    <source>
        <dbReference type="ARBA" id="ARBA00023163"/>
    </source>
</evidence>
<keyword evidence="9" id="KW-1185">Reference proteome</keyword>
<dbReference type="Pfam" id="PF02954">
    <property type="entry name" value="HTH_8"/>
    <property type="match status" value="1"/>
</dbReference>
<proteinExistence type="predicted"/>
<evidence type="ECO:0000256" key="4">
    <source>
        <dbReference type="ARBA" id="ARBA00023125"/>
    </source>
</evidence>